<evidence type="ECO:0000256" key="1">
    <source>
        <dbReference type="SAM" id="MobiDB-lite"/>
    </source>
</evidence>
<keyword evidence="2" id="KW-0812">Transmembrane</keyword>
<feature type="transmembrane region" description="Helical" evidence="2">
    <location>
        <begin position="20"/>
        <end position="53"/>
    </location>
</feature>
<organism evidence="3 4">
    <name type="scientific">Shewanella frigidimarina (strain NCIMB 400)</name>
    <dbReference type="NCBI Taxonomy" id="318167"/>
    <lineage>
        <taxon>Bacteria</taxon>
        <taxon>Pseudomonadati</taxon>
        <taxon>Pseudomonadota</taxon>
        <taxon>Gammaproteobacteria</taxon>
        <taxon>Alteromonadales</taxon>
        <taxon>Shewanellaceae</taxon>
        <taxon>Shewanella</taxon>
    </lineage>
</organism>
<dbReference type="RefSeq" id="WP_011635785.1">
    <property type="nucleotide sequence ID" value="NC_008345.1"/>
</dbReference>
<dbReference type="Proteomes" id="UP000000684">
    <property type="component" value="Chromosome"/>
</dbReference>
<proteinExistence type="predicted"/>
<evidence type="ECO:0000313" key="4">
    <source>
        <dbReference type="Proteomes" id="UP000000684"/>
    </source>
</evidence>
<feature type="region of interest" description="Disordered" evidence="1">
    <location>
        <begin position="65"/>
        <end position="105"/>
    </location>
</feature>
<feature type="compositionally biased region" description="Basic and acidic residues" evidence="1">
    <location>
        <begin position="77"/>
        <end position="89"/>
    </location>
</feature>
<keyword evidence="4" id="KW-1185">Reference proteome</keyword>
<keyword evidence="2" id="KW-1133">Transmembrane helix</keyword>
<dbReference type="HOGENOM" id="CLU_2234736_0_0_6"/>
<evidence type="ECO:0000256" key="2">
    <source>
        <dbReference type="SAM" id="Phobius"/>
    </source>
</evidence>
<name>Q089A7_SHEFN</name>
<dbReference type="GeneID" id="41835666"/>
<sequence>MFRSIYTHKIMQRLQKMRPLAALTTVVTVLIGGLLLLPLILLFVFVGFIGMTLLRRQYMRQHHAASSPLSTANPKDNIYHQHPNIERENSNQQSCLSHAKSAELS</sequence>
<reference evidence="3 4" key="1">
    <citation type="submission" date="2006-08" db="EMBL/GenBank/DDBJ databases">
        <title>Complete sequence of Shewanella frigidimarina NCIMB 400.</title>
        <authorList>
            <consortium name="US DOE Joint Genome Institute"/>
            <person name="Copeland A."/>
            <person name="Lucas S."/>
            <person name="Lapidus A."/>
            <person name="Barry K."/>
            <person name="Detter J.C."/>
            <person name="Glavina del Rio T."/>
            <person name="Hammon N."/>
            <person name="Israni S."/>
            <person name="Dalin E."/>
            <person name="Tice H."/>
            <person name="Pitluck S."/>
            <person name="Fredrickson J.K."/>
            <person name="Kolker E."/>
            <person name="McCuel L.A."/>
            <person name="DiChristina T."/>
            <person name="Nealson K.H."/>
            <person name="Newman D."/>
            <person name="Tiedje J.M."/>
            <person name="Zhou J."/>
            <person name="Romine M.F."/>
            <person name="Culley D.E."/>
            <person name="Serres M."/>
            <person name="Chertkov O."/>
            <person name="Brettin T."/>
            <person name="Bruce D."/>
            <person name="Han C."/>
            <person name="Tapia R."/>
            <person name="Gilna P."/>
            <person name="Schmutz J."/>
            <person name="Larimer F."/>
            <person name="Land M."/>
            <person name="Hauser L."/>
            <person name="Kyrpides N."/>
            <person name="Mikhailova N."/>
            <person name="Richardson P."/>
        </authorList>
    </citation>
    <scope>NUCLEOTIDE SEQUENCE [LARGE SCALE GENOMIC DNA]</scope>
    <source>
        <strain evidence="3 4">NCIMB 400</strain>
    </source>
</reference>
<accession>Q089A7</accession>
<dbReference type="EMBL" id="CP000447">
    <property type="protein sequence ID" value="ABI70158.1"/>
    <property type="molecule type" value="Genomic_DNA"/>
</dbReference>
<keyword evidence="2" id="KW-0472">Membrane</keyword>
<dbReference type="KEGG" id="sfr:Sfri_0295"/>
<gene>
    <name evidence="3" type="ordered locus">Sfri_0295</name>
</gene>
<evidence type="ECO:0000313" key="3">
    <source>
        <dbReference type="EMBL" id="ABI70158.1"/>
    </source>
</evidence>
<protein>
    <submittedName>
        <fullName evidence="3">Uncharacterized protein</fullName>
    </submittedName>
</protein>
<dbReference type="AlphaFoldDB" id="Q089A7"/>